<dbReference type="PATRIC" id="fig|679936.5.peg.843"/>
<dbReference type="KEGG" id="sap:Sulac_0793"/>
<evidence type="ECO:0000313" key="2">
    <source>
        <dbReference type="Proteomes" id="UP000005439"/>
    </source>
</evidence>
<organism evidence="1 2">
    <name type="scientific">Sulfobacillus acidophilus (strain ATCC 700253 / DSM 10332 / NAL)</name>
    <dbReference type="NCBI Taxonomy" id="679936"/>
    <lineage>
        <taxon>Bacteria</taxon>
        <taxon>Bacillati</taxon>
        <taxon>Bacillota</taxon>
        <taxon>Clostridia</taxon>
        <taxon>Eubacteriales</taxon>
        <taxon>Clostridiales Family XVII. Incertae Sedis</taxon>
        <taxon>Sulfobacillus</taxon>
    </lineage>
</organism>
<accession>G8U163</accession>
<evidence type="ECO:0008006" key="3">
    <source>
        <dbReference type="Google" id="ProtNLM"/>
    </source>
</evidence>
<name>G8U163_SULAD</name>
<dbReference type="AlphaFoldDB" id="G8U163"/>
<gene>
    <name evidence="1" type="ordered locus">Sulac_0793</name>
</gene>
<sequence>MNYAEIDYAVHELQIWFYQQYLVCETSETFVDVDVWATLLGVRPQSIVAAMNHLLHAGVIESHSTAAGIRGYRWIADQMSRSETEESAG</sequence>
<dbReference type="Proteomes" id="UP000005439">
    <property type="component" value="Chromosome"/>
</dbReference>
<dbReference type="HOGENOM" id="CLU_2620719_0_0_9"/>
<proteinExistence type="predicted"/>
<evidence type="ECO:0000313" key="1">
    <source>
        <dbReference type="EMBL" id="AEW04296.1"/>
    </source>
</evidence>
<dbReference type="EMBL" id="CP003179">
    <property type="protein sequence ID" value="AEW04296.1"/>
    <property type="molecule type" value="Genomic_DNA"/>
</dbReference>
<keyword evidence="2" id="KW-1185">Reference proteome</keyword>
<reference evidence="1 2" key="2">
    <citation type="journal article" date="2012" name="Stand. Genomic Sci.">
        <title>Complete genome sequence of the moderately thermophilic mineral-sulfide-oxidizing firmicute Sulfobacillus acidophilus type strain (NAL(T)).</title>
        <authorList>
            <person name="Anderson I."/>
            <person name="Chertkov O."/>
            <person name="Chen A."/>
            <person name="Saunders E."/>
            <person name="Lapidus A."/>
            <person name="Nolan M."/>
            <person name="Lucas S."/>
            <person name="Hammon N."/>
            <person name="Deshpande S."/>
            <person name="Cheng J.F."/>
            <person name="Han C."/>
            <person name="Tapia R."/>
            <person name="Goodwin L.A."/>
            <person name="Pitluck S."/>
            <person name="Liolios K."/>
            <person name="Pagani I."/>
            <person name="Ivanova N."/>
            <person name="Mikhailova N."/>
            <person name="Pati A."/>
            <person name="Palaniappan K."/>
            <person name="Land M."/>
            <person name="Pan C."/>
            <person name="Rohde M."/>
            <person name="Pukall R."/>
            <person name="Goker M."/>
            <person name="Detter J.C."/>
            <person name="Woyke T."/>
            <person name="Bristow J."/>
            <person name="Eisen J.A."/>
            <person name="Markowitz V."/>
            <person name="Hugenholtz P."/>
            <person name="Kyrpides N.C."/>
            <person name="Klenk H.P."/>
            <person name="Mavromatis K."/>
        </authorList>
    </citation>
    <scope>NUCLEOTIDE SEQUENCE [LARGE SCALE GENOMIC DNA]</scope>
    <source>
        <strain evidence="2">ATCC 700253 / DSM 10332 / NAL</strain>
    </source>
</reference>
<reference evidence="2" key="1">
    <citation type="submission" date="2011-12" db="EMBL/GenBank/DDBJ databases">
        <title>The complete genome of chromosome of Sulfobacillus acidophilus DSM 10332.</title>
        <authorList>
            <person name="Lucas S."/>
            <person name="Han J."/>
            <person name="Lapidus A."/>
            <person name="Bruce D."/>
            <person name="Goodwin L."/>
            <person name="Pitluck S."/>
            <person name="Peters L."/>
            <person name="Kyrpides N."/>
            <person name="Mavromatis K."/>
            <person name="Ivanova N."/>
            <person name="Mikhailova N."/>
            <person name="Chertkov O."/>
            <person name="Saunders E."/>
            <person name="Detter J.C."/>
            <person name="Tapia R."/>
            <person name="Han C."/>
            <person name="Land M."/>
            <person name="Hauser L."/>
            <person name="Markowitz V."/>
            <person name="Cheng J.-F."/>
            <person name="Hugenholtz P."/>
            <person name="Woyke T."/>
            <person name="Wu D."/>
            <person name="Pukall R."/>
            <person name="Gehrich-Schroeter G."/>
            <person name="Schneider S."/>
            <person name="Klenk H.-P."/>
            <person name="Eisen J.A."/>
        </authorList>
    </citation>
    <scope>NUCLEOTIDE SEQUENCE [LARGE SCALE GENOMIC DNA]</scope>
    <source>
        <strain evidence="2">ATCC 700253 / DSM 10332 / NAL</strain>
    </source>
</reference>
<protein>
    <recommendedName>
        <fullName evidence="3">MarR family transcriptional regulator</fullName>
    </recommendedName>
</protein>